<dbReference type="Proteomes" id="UP000239560">
    <property type="component" value="Unassembled WGS sequence"/>
</dbReference>
<accession>A0A2T0ADR0</accession>
<feature type="compositionally biased region" description="Polar residues" evidence="1">
    <location>
        <begin position="191"/>
        <end position="206"/>
    </location>
</feature>
<evidence type="ECO:0000313" key="3">
    <source>
        <dbReference type="Proteomes" id="UP000239560"/>
    </source>
</evidence>
<feature type="compositionally biased region" description="Low complexity" evidence="1">
    <location>
        <begin position="216"/>
        <end position="229"/>
    </location>
</feature>
<comment type="caution">
    <text evidence="2">The sequence shown here is derived from an EMBL/GenBank/DDBJ whole genome shotgun (WGS) entry which is preliminary data.</text>
</comment>
<feature type="compositionally biased region" description="Low complexity" evidence="1">
    <location>
        <begin position="144"/>
        <end position="190"/>
    </location>
</feature>
<feature type="compositionally biased region" description="Polar residues" evidence="1">
    <location>
        <begin position="234"/>
        <end position="254"/>
    </location>
</feature>
<gene>
    <name evidence="2" type="ORF">AAT19DRAFT_13163</name>
</gene>
<reference evidence="2 3" key="1">
    <citation type="journal article" date="2018" name="Elife">
        <title>Functional genomics of lipid metabolism in the oleaginous yeast Rhodosporidium toruloides.</title>
        <authorList>
            <person name="Coradetti S.T."/>
            <person name="Pinel D."/>
            <person name="Geiselman G."/>
            <person name="Ito M."/>
            <person name="Mondo S."/>
            <person name="Reilly M.C."/>
            <person name="Cheng Y.F."/>
            <person name="Bauer S."/>
            <person name="Grigoriev I."/>
            <person name="Gladden J.M."/>
            <person name="Simmons B.A."/>
            <person name="Brem R."/>
            <person name="Arkin A.P."/>
            <person name="Skerker J.M."/>
        </authorList>
    </citation>
    <scope>NUCLEOTIDE SEQUENCE [LARGE SCALE GENOMIC DNA]</scope>
    <source>
        <strain evidence="2 3">NBRC 0880</strain>
    </source>
</reference>
<feature type="region of interest" description="Disordered" evidence="1">
    <location>
        <begin position="144"/>
        <end position="254"/>
    </location>
</feature>
<name>A0A2T0ADR0_RHOTO</name>
<evidence type="ECO:0000256" key="1">
    <source>
        <dbReference type="SAM" id="MobiDB-lite"/>
    </source>
</evidence>
<protein>
    <submittedName>
        <fullName evidence="2">Uncharacterized protein</fullName>
    </submittedName>
</protein>
<proteinExistence type="predicted"/>
<dbReference type="AlphaFoldDB" id="A0A2T0ADR0"/>
<feature type="region of interest" description="Disordered" evidence="1">
    <location>
        <begin position="273"/>
        <end position="299"/>
    </location>
</feature>
<dbReference type="EMBL" id="LCTV02000003">
    <property type="protein sequence ID" value="PRQ76141.1"/>
    <property type="molecule type" value="Genomic_DNA"/>
</dbReference>
<evidence type="ECO:0000313" key="2">
    <source>
        <dbReference type="EMBL" id="PRQ76141.1"/>
    </source>
</evidence>
<organism evidence="2 3">
    <name type="scientific">Rhodotorula toruloides</name>
    <name type="common">Yeast</name>
    <name type="synonym">Rhodosporidium toruloides</name>
    <dbReference type="NCBI Taxonomy" id="5286"/>
    <lineage>
        <taxon>Eukaryota</taxon>
        <taxon>Fungi</taxon>
        <taxon>Dikarya</taxon>
        <taxon>Basidiomycota</taxon>
        <taxon>Pucciniomycotina</taxon>
        <taxon>Microbotryomycetes</taxon>
        <taxon>Sporidiobolales</taxon>
        <taxon>Sporidiobolaceae</taxon>
        <taxon>Rhodotorula</taxon>
    </lineage>
</organism>
<sequence>MPSLDSLPVPLLLELASYFKKPEELFLHGSERFTLGRYTLARRPTDDLVALSSVNKRLREVLLEKVFGFVSIGELDNMPECTKEYQKKVEWLAEKGQAVLRSIKYLEIAPLLPKGLRALAKCVKVRLSRPFDVLLRLTFPTSPCRACTTSSTSSTSPSTLSRRSSSSLSRRSTSSARSTSMSMASSPSRTFCRSPTSSPISRSMPTLRTPCRPKASRSARSPSVSPGAVAGRGTSRTAQPGRNRQTLSSTAWRPISSKRTTISRCFAFTLATSRQSGTRPSGTPLLRRTGSSASSTRSPLKALVVRRSHVSSAFASTRRC</sequence>
<feature type="compositionally biased region" description="Low complexity" evidence="1">
    <location>
        <begin position="287"/>
        <end position="298"/>
    </location>
</feature>